<dbReference type="AlphaFoldDB" id="A0A443RYZ5"/>
<dbReference type="VEuPathDB" id="VectorBase:LDEU011557"/>
<dbReference type="Gene3D" id="3.10.100.10">
    <property type="entry name" value="Mannose-Binding Protein A, subunit A"/>
    <property type="match status" value="1"/>
</dbReference>
<dbReference type="STRING" id="299467.A0A443RYZ5"/>
<dbReference type="EMBL" id="NCKV01017267">
    <property type="protein sequence ID" value="RWS20483.1"/>
    <property type="molecule type" value="Genomic_DNA"/>
</dbReference>
<dbReference type="Pfam" id="PF00059">
    <property type="entry name" value="Lectin_C"/>
    <property type="match status" value="1"/>
</dbReference>
<feature type="domain" description="C-type lectin" evidence="1">
    <location>
        <begin position="21"/>
        <end position="112"/>
    </location>
</feature>
<organism evidence="2 3">
    <name type="scientific">Leptotrombidium deliense</name>
    <dbReference type="NCBI Taxonomy" id="299467"/>
    <lineage>
        <taxon>Eukaryota</taxon>
        <taxon>Metazoa</taxon>
        <taxon>Ecdysozoa</taxon>
        <taxon>Arthropoda</taxon>
        <taxon>Chelicerata</taxon>
        <taxon>Arachnida</taxon>
        <taxon>Acari</taxon>
        <taxon>Acariformes</taxon>
        <taxon>Trombidiformes</taxon>
        <taxon>Prostigmata</taxon>
        <taxon>Anystina</taxon>
        <taxon>Parasitengona</taxon>
        <taxon>Trombiculoidea</taxon>
        <taxon>Trombiculidae</taxon>
        <taxon>Leptotrombidium</taxon>
    </lineage>
</organism>
<accession>A0A443RYZ5</accession>
<dbReference type="InterPro" id="IPR050111">
    <property type="entry name" value="C-type_lectin/snaclec_domain"/>
</dbReference>
<dbReference type="OrthoDB" id="6480597at2759"/>
<reference evidence="2 3" key="1">
    <citation type="journal article" date="2018" name="Gigascience">
        <title>Genomes of trombidid mites reveal novel predicted allergens and laterally-transferred genes associated with secondary metabolism.</title>
        <authorList>
            <person name="Dong X."/>
            <person name="Chaisiri K."/>
            <person name="Xia D."/>
            <person name="Armstrong S.D."/>
            <person name="Fang Y."/>
            <person name="Donnelly M.J."/>
            <person name="Kadowaki T."/>
            <person name="McGarry J.W."/>
            <person name="Darby A.C."/>
            <person name="Makepeace B.L."/>
        </authorList>
    </citation>
    <scope>NUCLEOTIDE SEQUENCE [LARGE SCALE GENOMIC DNA]</scope>
    <source>
        <strain evidence="2">UoL-UT</strain>
    </source>
</reference>
<evidence type="ECO:0000259" key="1">
    <source>
        <dbReference type="PROSITE" id="PS50041"/>
    </source>
</evidence>
<keyword evidence="2" id="KW-0675">Receptor</keyword>
<comment type="caution">
    <text evidence="2">The sequence shown here is derived from an EMBL/GenBank/DDBJ whole genome shotgun (WGS) entry which is preliminary data.</text>
</comment>
<dbReference type="InterPro" id="IPR001304">
    <property type="entry name" value="C-type_lectin-like"/>
</dbReference>
<sequence length="112" mass="13140">MVDELNTTLCFNECPNRWSLFNGICYWFVEKSGSFQDSRNFCHSIKAEIVSVHSVEQMNFIQVLAKDQNHTGVWLSASRVEAENLKFVWHDGSELEYSYWGSRWPSNDPERK</sequence>
<name>A0A443RYZ5_9ACAR</name>
<dbReference type="PANTHER" id="PTHR22803">
    <property type="entry name" value="MANNOSE, PHOSPHOLIPASE, LECTIN RECEPTOR RELATED"/>
    <property type="match status" value="1"/>
</dbReference>
<dbReference type="InterPro" id="IPR016187">
    <property type="entry name" value="CTDL_fold"/>
</dbReference>
<proteinExistence type="predicted"/>
<evidence type="ECO:0000313" key="3">
    <source>
        <dbReference type="Proteomes" id="UP000288716"/>
    </source>
</evidence>
<dbReference type="Proteomes" id="UP000288716">
    <property type="component" value="Unassembled WGS sequence"/>
</dbReference>
<dbReference type="SUPFAM" id="SSF56436">
    <property type="entry name" value="C-type lectin-like"/>
    <property type="match status" value="1"/>
</dbReference>
<dbReference type="InterPro" id="IPR016186">
    <property type="entry name" value="C-type_lectin-like/link_sf"/>
</dbReference>
<evidence type="ECO:0000313" key="2">
    <source>
        <dbReference type="EMBL" id="RWS20483.1"/>
    </source>
</evidence>
<dbReference type="CDD" id="cd00037">
    <property type="entry name" value="CLECT"/>
    <property type="match status" value="1"/>
</dbReference>
<dbReference type="SMART" id="SM00034">
    <property type="entry name" value="CLECT"/>
    <property type="match status" value="1"/>
</dbReference>
<gene>
    <name evidence="2" type="ORF">B4U80_14264</name>
</gene>
<keyword evidence="3" id="KW-1185">Reference proteome</keyword>
<dbReference type="PROSITE" id="PS50041">
    <property type="entry name" value="C_TYPE_LECTIN_2"/>
    <property type="match status" value="1"/>
</dbReference>
<protein>
    <submittedName>
        <fullName evidence="2">Low affinity immunoglobulin epsilon Fc receptor-like protein</fullName>
    </submittedName>
</protein>